<name>A0A1E1KER6_9HELO</name>
<evidence type="ECO:0000313" key="2">
    <source>
        <dbReference type="EMBL" id="CZS96482.1"/>
    </source>
</evidence>
<proteinExistence type="predicted"/>
<keyword evidence="3" id="KW-1185">Reference proteome</keyword>
<accession>A0A1E1KER6</accession>
<feature type="region of interest" description="Disordered" evidence="1">
    <location>
        <begin position="1"/>
        <end position="50"/>
    </location>
</feature>
<organism evidence="2 3">
    <name type="scientific">Rhynchosporium agropyri</name>
    <dbReference type="NCBI Taxonomy" id="914238"/>
    <lineage>
        <taxon>Eukaryota</taxon>
        <taxon>Fungi</taxon>
        <taxon>Dikarya</taxon>
        <taxon>Ascomycota</taxon>
        <taxon>Pezizomycotina</taxon>
        <taxon>Leotiomycetes</taxon>
        <taxon>Helotiales</taxon>
        <taxon>Ploettnerulaceae</taxon>
        <taxon>Rhynchosporium</taxon>
    </lineage>
</organism>
<dbReference type="Proteomes" id="UP000178912">
    <property type="component" value="Unassembled WGS sequence"/>
</dbReference>
<gene>
    <name evidence="2" type="ORF">RAG0_05776</name>
</gene>
<feature type="compositionally biased region" description="Low complexity" evidence="1">
    <location>
        <begin position="1"/>
        <end position="26"/>
    </location>
</feature>
<feature type="compositionally biased region" description="Basic and acidic residues" evidence="1">
    <location>
        <begin position="27"/>
        <end position="43"/>
    </location>
</feature>
<reference evidence="3" key="1">
    <citation type="submission" date="2016-03" db="EMBL/GenBank/DDBJ databases">
        <authorList>
            <person name="Guldener U."/>
        </authorList>
    </citation>
    <scope>NUCLEOTIDE SEQUENCE [LARGE SCALE GENOMIC DNA]</scope>
    <source>
        <strain evidence="3">04CH-RAC-A.6.1</strain>
    </source>
</reference>
<dbReference type="EMBL" id="FJUX01000027">
    <property type="protein sequence ID" value="CZS96482.1"/>
    <property type="molecule type" value="Genomic_DNA"/>
</dbReference>
<evidence type="ECO:0000256" key="1">
    <source>
        <dbReference type="SAM" id="MobiDB-lite"/>
    </source>
</evidence>
<dbReference type="AlphaFoldDB" id="A0A1E1KER6"/>
<sequence>MSSIKQTKSQSSSTSTTSSLSSSDSKPTFKETSPRSSLHEDKYTTTPSDYSEHNIQTIDFAPGSLVAQSSGDAVVERKKSLVKRAGSLGIAGISLLPSLVEEGMTAERGLRLEVEMYLVPKSPSREMELREEGDHGFMN</sequence>
<protein>
    <submittedName>
        <fullName evidence="2">Uncharacterized protein</fullName>
    </submittedName>
</protein>
<evidence type="ECO:0000313" key="3">
    <source>
        <dbReference type="Proteomes" id="UP000178912"/>
    </source>
</evidence>